<dbReference type="STRING" id="390241.SAMN04488023_102229"/>
<organism evidence="1 2">
    <name type="scientific">Pedobacter rhizosphaerae</name>
    <dbReference type="NCBI Taxonomy" id="390241"/>
    <lineage>
        <taxon>Bacteria</taxon>
        <taxon>Pseudomonadati</taxon>
        <taxon>Bacteroidota</taxon>
        <taxon>Sphingobacteriia</taxon>
        <taxon>Sphingobacteriales</taxon>
        <taxon>Sphingobacteriaceae</taxon>
        <taxon>Pedobacter</taxon>
    </lineage>
</organism>
<reference evidence="1 2" key="1">
    <citation type="submission" date="2016-10" db="EMBL/GenBank/DDBJ databases">
        <authorList>
            <person name="de Groot N.N."/>
        </authorList>
    </citation>
    <scope>NUCLEOTIDE SEQUENCE [LARGE SCALE GENOMIC DNA]</scope>
    <source>
        <strain evidence="1 2">DSM 18610</strain>
    </source>
</reference>
<evidence type="ECO:0008006" key="3">
    <source>
        <dbReference type="Google" id="ProtNLM"/>
    </source>
</evidence>
<protein>
    <recommendedName>
        <fullName evidence="3">O-Methyltransferase involved in polyketide biosynthesis</fullName>
    </recommendedName>
</protein>
<keyword evidence="2" id="KW-1185">Reference proteome</keyword>
<evidence type="ECO:0000313" key="1">
    <source>
        <dbReference type="EMBL" id="SEQ94459.1"/>
    </source>
</evidence>
<name>A0A1H9K5R9_9SPHI</name>
<dbReference type="AlphaFoldDB" id="A0A1H9K5R9"/>
<dbReference type="OrthoDB" id="1442552at2"/>
<evidence type="ECO:0000313" key="2">
    <source>
        <dbReference type="Proteomes" id="UP000199572"/>
    </source>
</evidence>
<gene>
    <name evidence="1" type="ORF">SAMN04488023_102229</name>
</gene>
<dbReference type="SUPFAM" id="SSF53335">
    <property type="entry name" value="S-adenosyl-L-methionine-dependent methyltransferases"/>
    <property type="match status" value="1"/>
</dbReference>
<dbReference type="Proteomes" id="UP000199572">
    <property type="component" value="Unassembled WGS sequence"/>
</dbReference>
<dbReference type="InterPro" id="IPR029063">
    <property type="entry name" value="SAM-dependent_MTases_sf"/>
</dbReference>
<accession>A0A1H9K5R9</accession>
<dbReference type="EMBL" id="FOGG01000002">
    <property type="protein sequence ID" value="SEQ94459.1"/>
    <property type="molecule type" value="Genomic_DNA"/>
</dbReference>
<dbReference type="RefSeq" id="WP_090881018.1">
    <property type="nucleotide sequence ID" value="NZ_FOGG01000002.1"/>
</dbReference>
<proteinExistence type="predicted"/>
<sequence length="286" mass="32131">MQRDYSSISPSAKMLLLTKGLTNIPFIADAAKIIWGNDALDQLATNLTDELFLKRLIHFESRYLSLDSLLFASGSLNVLEISSGFSFRGLNMASHHANICYKDTDLSEIISIKKDLTQQLIRQEHLSLRGKLITESLNALDHNAFASAVESMPAGRLSIVNEGLLMYLNHGEKAQLCQTIRKALLKRGGYWITGDIYIKKELEETTIPDAFNQFLQAHHVEENKFDSFQQAEAFFKEQGLLLTTKATSVWHQLSAVKYADPALLSKWVKQSATVGKIRETWALKAI</sequence>